<accession>A0ABR6ESD0</accession>
<organism evidence="2 3">
    <name type="scientific">Pedobacter gandavensis</name>
    <dbReference type="NCBI Taxonomy" id="2679963"/>
    <lineage>
        <taxon>Bacteria</taxon>
        <taxon>Pseudomonadati</taxon>
        <taxon>Bacteroidota</taxon>
        <taxon>Sphingobacteriia</taxon>
        <taxon>Sphingobacteriales</taxon>
        <taxon>Sphingobacteriaceae</taxon>
        <taxon>Pedobacter</taxon>
    </lineage>
</organism>
<dbReference type="PROSITE" id="PS51257">
    <property type="entry name" value="PROKAR_LIPOPROTEIN"/>
    <property type="match status" value="1"/>
</dbReference>
<dbReference type="RefSeq" id="WP_182953759.1">
    <property type="nucleotide sequence ID" value="NZ_WNXC01000001.1"/>
</dbReference>
<feature type="chain" id="PRO_5045085179" description="Lipoprotein" evidence="1">
    <location>
        <begin position="25"/>
        <end position="158"/>
    </location>
</feature>
<dbReference type="Proteomes" id="UP000636110">
    <property type="component" value="Unassembled WGS sequence"/>
</dbReference>
<evidence type="ECO:0000256" key="1">
    <source>
        <dbReference type="SAM" id="SignalP"/>
    </source>
</evidence>
<feature type="signal peptide" evidence="1">
    <location>
        <begin position="1"/>
        <end position="24"/>
    </location>
</feature>
<proteinExistence type="predicted"/>
<dbReference type="EMBL" id="WNXC01000001">
    <property type="protein sequence ID" value="MBB2148136.1"/>
    <property type="molecule type" value="Genomic_DNA"/>
</dbReference>
<keyword evidence="3" id="KW-1185">Reference proteome</keyword>
<comment type="caution">
    <text evidence="2">The sequence shown here is derived from an EMBL/GenBank/DDBJ whole genome shotgun (WGS) entry which is preliminary data.</text>
</comment>
<evidence type="ECO:0000313" key="2">
    <source>
        <dbReference type="EMBL" id="MBB2148136.1"/>
    </source>
</evidence>
<protein>
    <recommendedName>
        <fullName evidence="4">Lipoprotein</fullName>
    </recommendedName>
</protein>
<evidence type="ECO:0000313" key="3">
    <source>
        <dbReference type="Proteomes" id="UP000636110"/>
    </source>
</evidence>
<name>A0ABR6ESD0_9SPHI</name>
<sequence length="158" mass="17607">MKTIYTFGISFFTLALFSCTPQKASTATEKQDTAKMATTDTTTEKKMIGGDKDEHGCLIAAGYSWSVLKQDCIRPFELKTKLKDLQNSNYAGYLLFSSDNKQAEVFAVEFKPSIVLDAEGAESYIAKDNKYKMTKNGQKQWVISKTEAGKTAIILQQE</sequence>
<gene>
    <name evidence="2" type="ORF">GM920_04335</name>
</gene>
<evidence type="ECO:0008006" key="4">
    <source>
        <dbReference type="Google" id="ProtNLM"/>
    </source>
</evidence>
<reference evidence="2 3" key="1">
    <citation type="submission" date="2019-11" db="EMBL/GenBank/DDBJ databases">
        <title>Description of Pedobacter sp. LMG 31462T.</title>
        <authorList>
            <person name="Carlier A."/>
            <person name="Qi S."/>
            <person name="Vandamme P."/>
        </authorList>
    </citation>
    <scope>NUCLEOTIDE SEQUENCE [LARGE SCALE GENOMIC DNA]</scope>
    <source>
        <strain evidence="2 3">LMG 31462</strain>
    </source>
</reference>
<keyword evidence="1" id="KW-0732">Signal</keyword>